<feature type="transmembrane region" description="Helical" evidence="5">
    <location>
        <begin position="207"/>
        <end position="225"/>
    </location>
</feature>
<keyword evidence="3 5" id="KW-1133">Transmembrane helix</keyword>
<dbReference type="GO" id="GO:0016020">
    <property type="term" value="C:membrane"/>
    <property type="evidence" value="ECO:0007669"/>
    <property type="project" value="UniProtKB-SubCell"/>
</dbReference>
<dbReference type="InterPro" id="IPR000620">
    <property type="entry name" value="EamA_dom"/>
</dbReference>
<comment type="subcellular location">
    <subcellularLocation>
        <location evidence="1">Membrane</location>
        <topology evidence="1">Multi-pass membrane protein</topology>
    </subcellularLocation>
</comment>
<evidence type="ECO:0000259" key="6">
    <source>
        <dbReference type="Pfam" id="PF00892"/>
    </source>
</evidence>
<dbReference type="Pfam" id="PF00892">
    <property type="entry name" value="EamA"/>
    <property type="match status" value="1"/>
</dbReference>
<feature type="domain" description="EamA" evidence="6">
    <location>
        <begin position="149"/>
        <end position="279"/>
    </location>
</feature>
<evidence type="ECO:0000313" key="8">
    <source>
        <dbReference type="Proteomes" id="UP000018211"/>
    </source>
</evidence>
<evidence type="ECO:0000256" key="1">
    <source>
        <dbReference type="ARBA" id="ARBA00004141"/>
    </source>
</evidence>
<proteinExistence type="predicted"/>
<evidence type="ECO:0000256" key="5">
    <source>
        <dbReference type="SAM" id="Phobius"/>
    </source>
</evidence>
<feature type="transmembrane region" description="Helical" evidence="5">
    <location>
        <begin position="39"/>
        <end position="58"/>
    </location>
</feature>
<keyword evidence="4 5" id="KW-0472">Membrane</keyword>
<dbReference type="SUPFAM" id="SSF103481">
    <property type="entry name" value="Multidrug resistance efflux transporter EmrE"/>
    <property type="match status" value="1"/>
</dbReference>
<feature type="transmembrane region" description="Helical" evidence="5">
    <location>
        <begin position="96"/>
        <end position="116"/>
    </location>
</feature>
<feature type="transmembrane region" description="Helical" evidence="5">
    <location>
        <begin position="262"/>
        <end position="281"/>
    </location>
</feature>
<evidence type="ECO:0000313" key="7">
    <source>
        <dbReference type="EMBL" id="CCO45786.1"/>
    </source>
</evidence>
<dbReference type="RefSeq" id="WP_022611136.1">
    <property type="nucleotide sequence ID" value="NZ_LK391965.1"/>
</dbReference>
<keyword evidence="2 5" id="KW-0812">Transmembrane</keyword>
<comment type="caution">
    <text evidence="7">The sequence shown here is derived from an EMBL/GenBank/DDBJ whole genome shotgun (WGS) entry which is preliminary data.</text>
</comment>
<dbReference type="Proteomes" id="UP000018211">
    <property type="component" value="Unassembled WGS sequence"/>
</dbReference>
<protein>
    <submittedName>
        <fullName evidence="7">Permease of the drug/metabolite transporter (DMT) superfamily</fullName>
    </submittedName>
</protein>
<name>A0AAV2VMK9_9VIBR</name>
<dbReference type="InterPro" id="IPR037185">
    <property type="entry name" value="EmrE-like"/>
</dbReference>
<dbReference type="EMBL" id="CAOF01000064">
    <property type="protein sequence ID" value="CCO45786.1"/>
    <property type="molecule type" value="Genomic_DNA"/>
</dbReference>
<feature type="transmembrane region" description="Helical" evidence="5">
    <location>
        <begin position="148"/>
        <end position="166"/>
    </location>
</feature>
<gene>
    <name evidence="7" type="ORF">VIBNISOn1_1560046</name>
</gene>
<feature type="transmembrane region" description="Helical" evidence="5">
    <location>
        <begin position="70"/>
        <end position="90"/>
    </location>
</feature>
<evidence type="ECO:0000256" key="4">
    <source>
        <dbReference type="ARBA" id="ARBA00023136"/>
    </source>
</evidence>
<dbReference type="AlphaFoldDB" id="A0AAV2VMK9"/>
<feature type="transmembrane region" description="Helical" evidence="5">
    <location>
        <begin position="178"/>
        <end position="195"/>
    </location>
</feature>
<dbReference type="InterPro" id="IPR050638">
    <property type="entry name" value="AA-Vitamin_Transporters"/>
</dbReference>
<evidence type="ECO:0000256" key="2">
    <source>
        <dbReference type="ARBA" id="ARBA00022692"/>
    </source>
</evidence>
<reference evidence="7 8" key="1">
    <citation type="journal article" date="2013" name="ISME J.">
        <title>Comparative genomics of pathogenic lineages of Vibrio nigripulchritudo identifies virulence-associated traits.</title>
        <authorList>
            <person name="Goudenege D."/>
            <person name="Labreuche Y."/>
            <person name="Krin E."/>
            <person name="Ansquer D."/>
            <person name="Mangenot S."/>
            <person name="Calteau A."/>
            <person name="Medigue C."/>
            <person name="Mazel D."/>
            <person name="Polz M.F."/>
            <person name="Le Roux F."/>
        </authorList>
    </citation>
    <scope>NUCLEOTIDE SEQUENCE [LARGE SCALE GENOMIC DNA]</scope>
    <source>
        <strain evidence="7 8">SOn1</strain>
    </source>
</reference>
<feature type="transmembrane region" description="Helical" evidence="5">
    <location>
        <begin position="237"/>
        <end position="256"/>
    </location>
</feature>
<sequence length="283" mass="29619">MPSLKNQLYILVAMVAFAGNSVLCRLALADSQIDPGTFTAIRLISGAFTLFILVNLTRSGRRFSLFSDDFNLKGSALLFGYAICFSYAYIDLATGTGALLLFGAVQLTIIIVSLLAGIKLKAAAIAGVIISFSGLAILLLPGATQPDLTGAILMVVSGICWGGYTLNGKSSSNPLVSTQLNFIGASIPVFLLLPWLVEWDSASREGILYALLSGSIASGLGYAIWYRVVKHISGLQAGVVQLSVPVIAALGGVLFVSEPITVWFLVSSLLVLGGIAITLVTKG</sequence>
<feature type="transmembrane region" description="Helical" evidence="5">
    <location>
        <begin position="123"/>
        <end position="142"/>
    </location>
</feature>
<accession>A0AAV2VMK9</accession>
<dbReference type="PANTHER" id="PTHR32322">
    <property type="entry name" value="INNER MEMBRANE TRANSPORTER"/>
    <property type="match status" value="1"/>
</dbReference>
<dbReference type="GeneID" id="97544123"/>
<organism evidence="7 8">
    <name type="scientific">Vibrio nigripulchritudo SOn1</name>
    <dbReference type="NCBI Taxonomy" id="1238450"/>
    <lineage>
        <taxon>Bacteria</taxon>
        <taxon>Pseudomonadati</taxon>
        <taxon>Pseudomonadota</taxon>
        <taxon>Gammaproteobacteria</taxon>
        <taxon>Vibrionales</taxon>
        <taxon>Vibrionaceae</taxon>
        <taxon>Vibrio</taxon>
    </lineage>
</organism>
<dbReference type="PANTHER" id="PTHR32322:SF9">
    <property type="entry name" value="AMINO-ACID METABOLITE EFFLUX PUMP-RELATED"/>
    <property type="match status" value="1"/>
</dbReference>
<evidence type="ECO:0000256" key="3">
    <source>
        <dbReference type="ARBA" id="ARBA00022989"/>
    </source>
</evidence>